<protein>
    <submittedName>
        <fullName evidence="1">Uncharacterized protein</fullName>
    </submittedName>
</protein>
<organism evidence="1 2">
    <name type="scientific">Mucilaginibacter lappiensis</name>
    <dbReference type="NCBI Taxonomy" id="354630"/>
    <lineage>
        <taxon>Bacteria</taxon>
        <taxon>Pseudomonadati</taxon>
        <taxon>Bacteroidota</taxon>
        <taxon>Sphingobacteriia</taxon>
        <taxon>Sphingobacteriales</taxon>
        <taxon>Sphingobacteriaceae</taxon>
        <taxon>Mucilaginibacter</taxon>
    </lineage>
</organism>
<comment type="caution">
    <text evidence="1">The sequence shown here is derived from an EMBL/GenBank/DDBJ whole genome shotgun (WGS) entry which is preliminary data.</text>
</comment>
<reference evidence="1 2" key="1">
    <citation type="submission" date="2020-08" db="EMBL/GenBank/DDBJ databases">
        <title>Genomic Encyclopedia of Type Strains, Phase IV (KMG-V): Genome sequencing to study the core and pangenomes of soil and plant-associated prokaryotes.</title>
        <authorList>
            <person name="Whitman W."/>
        </authorList>
    </citation>
    <scope>NUCLEOTIDE SEQUENCE [LARGE SCALE GENOMIC DNA]</scope>
    <source>
        <strain evidence="1 2">ANJLi2</strain>
    </source>
</reference>
<evidence type="ECO:0000313" key="1">
    <source>
        <dbReference type="EMBL" id="MBB6111795.1"/>
    </source>
</evidence>
<keyword evidence="2" id="KW-1185">Reference proteome</keyword>
<dbReference type="EMBL" id="JACHCB010000014">
    <property type="protein sequence ID" value="MBB6111795.1"/>
    <property type="molecule type" value="Genomic_DNA"/>
</dbReference>
<gene>
    <name evidence="1" type="ORF">HDF23_004567</name>
</gene>
<accession>A0ABR6PS47</accession>
<proteinExistence type="predicted"/>
<name>A0ABR6PS47_9SPHI</name>
<dbReference type="Proteomes" id="UP000541583">
    <property type="component" value="Unassembled WGS sequence"/>
</dbReference>
<sequence>MTGKIGTTFTFETPYSKYQNNMHYYFNADSLMGRFEGYREIYLSEIDTI</sequence>
<evidence type="ECO:0000313" key="2">
    <source>
        <dbReference type="Proteomes" id="UP000541583"/>
    </source>
</evidence>